<dbReference type="InterPro" id="IPR000055">
    <property type="entry name" value="Restrct_endonuc_typeI_TRD"/>
</dbReference>
<dbReference type="PANTHER" id="PTHR43140">
    <property type="entry name" value="TYPE-1 RESTRICTION ENZYME ECOKI SPECIFICITY PROTEIN"/>
    <property type="match status" value="1"/>
</dbReference>
<dbReference type="RefSeq" id="WP_252661678.1">
    <property type="nucleotide sequence ID" value="NZ_CP098611.1"/>
</dbReference>
<dbReference type="Pfam" id="PF13304">
    <property type="entry name" value="AAA_21"/>
    <property type="match status" value="1"/>
</dbReference>
<dbReference type="SUPFAM" id="SSF116734">
    <property type="entry name" value="DNA methylase specificity domain"/>
    <property type="match status" value="2"/>
</dbReference>
<comment type="subunit">
    <text evidence="4">The methyltransferase is composed of M and S polypeptides.</text>
</comment>
<evidence type="ECO:0000313" key="7">
    <source>
        <dbReference type="EMBL" id="USR90055.1"/>
    </source>
</evidence>
<feature type="domain" description="ATPase AAA-type core" evidence="6">
    <location>
        <begin position="840"/>
        <end position="973"/>
    </location>
</feature>
<dbReference type="InterPro" id="IPR027417">
    <property type="entry name" value="P-loop_NTPase"/>
</dbReference>
<sequence length="1122" mass="128379">MSVEIPEGWARCKIGEVTQIVSGGTPPSKDLTNFTTEDGISWITPADLSGYKDIYISRGRRNLSDKGFSACSATKIPSGSVLFSSRAPVGYVAIAANELTTNQGFKSFVLPEGLDSRFVYFYLKYIKPVAESMATGTTFKELSSSVAAQLPLALAPLKEQKLIADKLDRLLVRVDACHDRLERVSCILKDFRQAVIADATSGKLTENWRAEHRNVDFNREIGDELTEFCFADARCFGNFRFPVSWNVARLGEIAEIVGGITKDSKKQDPAYEELPYLRVANVQRGFFDLREIKTIRVPQQRIEELLLTRGDILFNEGGDIDKLGRGWVWDSEIERCTFQNHVFRVRLKNKFFEPKFFSWYGNSRGAAYFLSVGKQTTNLASINKSLLSALPIVIPPVEEQSEIVRRVEVLFGYADRIDACYQNALTRVEQLTPILLSKAFRGELVPQDPDDEPASVLLERIKSEKRGMDSKRKTTRTVRSKTKEKSTNFMPKSLDDCVKALRSAFQKLGGQTDADKLFDQAGFQAEEVVQFYEALRLTPEVRVAFEKSTQEYSVETQSSIAKGGNDHSSQKGSFRLIELWLEDFKNLTDYTVRFDSSHSIDIVLGWNGTGKSNLFEALVIIFRDLYKWWEKNQWTENPMKGYRLRYVVNEKIIEISWQPGAMKRPKLKMGTLQAEKDEPEQLKSIARHKLLLPRFIFGYYSGPTNRLADHFLPMNQAHYNSLRDAKSDDPETLANLLEKRRFFCAENHHAKYVLLAFFHKEDLAIRQFLEERLRIVGFESALFVIRKPRWARSGKAAEFWGARGVMRRVMERLRRFAIAPMVVKQTVREGYRSRSEEHYYFFLPDLQSLHAFAAEYQDARTFFLALESIDFSELIYDLNIQVRVDATKTEQVAITFHELSEGEQQLLMVLGLMRFTKSHQSLVLLDEPDTHLNPHWSVDYLKLLTRVMSENSGQSEEQQTSQILMSTHDPLVIASLLKEQIHLLKRDWQTGACKWDQPTVNPRGLGFTGILTSEMFGMRSDLDEETLADLDTKVRLVAKEDSLTPEEAIELEEVNKRLEDAGFQKAFSDPYYAAFIRAWSRRYSDLMTGTRFLSPEQREEVDQIAGEVLEEVLAELQAEVAN</sequence>
<dbReference type="Gene3D" id="3.40.50.300">
    <property type="entry name" value="P-loop containing nucleotide triphosphate hydrolases"/>
    <property type="match status" value="1"/>
</dbReference>
<keyword evidence="7" id="KW-0540">Nuclease</keyword>
<accession>A0ABY5AML3</accession>
<dbReference type="CDD" id="cd17273">
    <property type="entry name" value="RMtype1_S_EcoJA69PI-TRD1-CR1_like"/>
    <property type="match status" value="1"/>
</dbReference>
<keyword evidence="7" id="KW-0255">Endonuclease</keyword>
<keyword evidence="2" id="KW-0680">Restriction system</keyword>
<dbReference type="GO" id="GO:0004519">
    <property type="term" value="F:endonuclease activity"/>
    <property type="evidence" value="ECO:0007669"/>
    <property type="project" value="UniProtKB-KW"/>
</dbReference>
<dbReference type="EC" id="3.1.21.-" evidence="7"/>
<keyword evidence="7" id="KW-0378">Hydrolase</keyword>
<dbReference type="SUPFAM" id="SSF52540">
    <property type="entry name" value="P-loop containing nucleoside triphosphate hydrolases"/>
    <property type="match status" value="1"/>
</dbReference>
<evidence type="ECO:0000256" key="3">
    <source>
        <dbReference type="ARBA" id="ARBA00023125"/>
    </source>
</evidence>
<evidence type="ECO:0000256" key="4">
    <source>
        <dbReference type="ARBA" id="ARBA00038652"/>
    </source>
</evidence>
<dbReference type="EMBL" id="CP098611">
    <property type="protein sequence ID" value="USR90055.1"/>
    <property type="molecule type" value="Genomic_DNA"/>
</dbReference>
<dbReference type="PANTHER" id="PTHR43140:SF1">
    <property type="entry name" value="TYPE I RESTRICTION ENZYME ECOKI SPECIFICITY SUBUNIT"/>
    <property type="match status" value="1"/>
</dbReference>
<evidence type="ECO:0000313" key="8">
    <source>
        <dbReference type="Proteomes" id="UP001056708"/>
    </source>
</evidence>
<keyword evidence="3" id="KW-0238">DNA-binding</keyword>
<dbReference type="Proteomes" id="UP001056708">
    <property type="component" value="Chromosome"/>
</dbReference>
<feature type="domain" description="Type I restriction modification DNA specificity" evidence="5">
    <location>
        <begin position="6"/>
        <end position="171"/>
    </location>
</feature>
<gene>
    <name evidence="7" type="ORF">NEA10_14520</name>
</gene>
<name>A0ABY5AML3_9CYAN</name>
<dbReference type="CDD" id="cd17253">
    <property type="entry name" value="RMtype1_S_Eco933I-TRD2-CR2_like"/>
    <property type="match status" value="1"/>
</dbReference>
<dbReference type="InterPro" id="IPR044946">
    <property type="entry name" value="Restrct_endonuc_typeI_TRD_sf"/>
</dbReference>
<dbReference type="Pfam" id="PF01420">
    <property type="entry name" value="Methylase_S"/>
    <property type="match status" value="2"/>
</dbReference>
<dbReference type="Gene3D" id="3.90.220.20">
    <property type="entry name" value="DNA methylase specificity domains"/>
    <property type="match status" value="2"/>
</dbReference>
<reference evidence="7" key="1">
    <citation type="submission" date="2022-06" db="EMBL/GenBank/DDBJ databases">
        <title>Genome sequence of Phormidium yuhuli AB48 isolated from an industrial photobioreactor environment.</title>
        <authorList>
            <person name="Qiu Y."/>
            <person name="Noonan A.J.C."/>
            <person name="Dofher K."/>
            <person name="Koch M."/>
            <person name="Kieft B."/>
            <person name="Lin X."/>
            <person name="Ziels R.M."/>
            <person name="Hallam S.J."/>
        </authorList>
    </citation>
    <scope>NUCLEOTIDE SEQUENCE</scope>
    <source>
        <strain evidence="7">AB48</strain>
    </source>
</reference>
<comment type="similarity">
    <text evidence="1">Belongs to the type-I restriction system S methylase family.</text>
</comment>
<dbReference type="InterPro" id="IPR051212">
    <property type="entry name" value="Type-I_RE_S_subunit"/>
</dbReference>
<organism evidence="7 8">
    <name type="scientific">Phormidium yuhuli AB48</name>
    <dbReference type="NCBI Taxonomy" id="2940671"/>
    <lineage>
        <taxon>Bacteria</taxon>
        <taxon>Bacillati</taxon>
        <taxon>Cyanobacteriota</taxon>
        <taxon>Cyanophyceae</taxon>
        <taxon>Oscillatoriophycideae</taxon>
        <taxon>Oscillatoriales</taxon>
        <taxon>Oscillatoriaceae</taxon>
        <taxon>Phormidium</taxon>
        <taxon>Phormidium yuhuli</taxon>
    </lineage>
</organism>
<evidence type="ECO:0000256" key="2">
    <source>
        <dbReference type="ARBA" id="ARBA00022747"/>
    </source>
</evidence>
<dbReference type="InterPro" id="IPR003959">
    <property type="entry name" value="ATPase_AAA_core"/>
</dbReference>
<evidence type="ECO:0000259" key="6">
    <source>
        <dbReference type="Pfam" id="PF13304"/>
    </source>
</evidence>
<evidence type="ECO:0000259" key="5">
    <source>
        <dbReference type="Pfam" id="PF01420"/>
    </source>
</evidence>
<keyword evidence="8" id="KW-1185">Reference proteome</keyword>
<dbReference type="GO" id="GO:0016787">
    <property type="term" value="F:hydrolase activity"/>
    <property type="evidence" value="ECO:0007669"/>
    <property type="project" value="UniProtKB-KW"/>
</dbReference>
<protein>
    <submittedName>
        <fullName evidence="7">Restriction endonuclease subunit S</fullName>
        <ecNumber evidence="7">3.1.21.-</ecNumber>
    </submittedName>
</protein>
<feature type="domain" description="Type I restriction modification DNA specificity" evidence="5">
    <location>
        <begin position="242"/>
        <end position="410"/>
    </location>
</feature>
<proteinExistence type="inferred from homology"/>
<evidence type="ECO:0000256" key="1">
    <source>
        <dbReference type="ARBA" id="ARBA00010923"/>
    </source>
</evidence>